<evidence type="ECO:0000313" key="5">
    <source>
        <dbReference type="Proteomes" id="UP000267430"/>
    </source>
</evidence>
<evidence type="ECO:0000256" key="1">
    <source>
        <dbReference type="SAM" id="MobiDB-lite"/>
    </source>
</evidence>
<dbReference type="PANTHER" id="PTHR21666:SF274">
    <property type="entry name" value="STAGE IV SPORULATION PROTEIN FA"/>
    <property type="match status" value="1"/>
</dbReference>
<dbReference type="InterPro" id="IPR050570">
    <property type="entry name" value="Cell_wall_metabolism_enzyme"/>
</dbReference>
<dbReference type="SUPFAM" id="SSF51261">
    <property type="entry name" value="Duplicated hybrid motif"/>
    <property type="match status" value="1"/>
</dbReference>
<dbReference type="InterPro" id="IPR011055">
    <property type="entry name" value="Dup_hybrid_motif"/>
</dbReference>
<dbReference type="GO" id="GO:0004222">
    <property type="term" value="F:metalloendopeptidase activity"/>
    <property type="evidence" value="ECO:0007669"/>
    <property type="project" value="TreeGrafter"/>
</dbReference>
<reference evidence="4 5" key="1">
    <citation type="submission" date="2018-12" db="EMBL/GenBank/DDBJ databases">
        <title>Bacillus chawlae sp. nov., Bacillus glennii sp. nov., and Bacillus saganii sp. nov. Isolated from the Vehicle Assembly Building at Kennedy Space Center where the Viking Spacecraft were Assembled.</title>
        <authorList>
            <person name="Seuylemezian A."/>
            <person name="Vaishampayan P."/>
        </authorList>
    </citation>
    <scope>NUCLEOTIDE SEQUENCE [LARGE SCALE GENOMIC DNA]</scope>
    <source>
        <strain evidence="4 5">L5</strain>
    </source>
</reference>
<name>A0A433HH78_9BACI</name>
<keyword evidence="2" id="KW-0472">Membrane</keyword>
<protein>
    <submittedName>
        <fullName evidence="4">M23 family metallopeptidase</fullName>
    </submittedName>
</protein>
<dbReference type="Proteomes" id="UP000267430">
    <property type="component" value="Unassembled WGS sequence"/>
</dbReference>
<feature type="domain" description="M23ase beta-sheet core" evidence="3">
    <location>
        <begin position="153"/>
        <end position="245"/>
    </location>
</feature>
<gene>
    <name evidence="4" type="ORF">ELQ35_14560</name>
</gene>
<dbReference type="InterPro" id="IPR016047">
    <property type="entry name" value="M23ase_b-sheet_dom"/>
</dbReference>
<keyword evidence="2" id="KW-1133">Transmembrane helix</keyword>
<accession>A0A433HH78</accession>
<sequence>MKDRRKDIQDRINKRRKMSEKRLSGSWTQIDNEGHYGFETTAYEGTSEKEHPLFKKEYFYFKALASLCLFLLIAVIFKHPSAKLDDTRSFVNETMNQEFQFATVSNWYEDKFGKPIAFLPEDTSSTTENEGLTNQYALPASGKIAESFESNGEGVIMETDADSRVKVMTEGVVIFAGSKDDLGKTVVIQHSDKSESWYGHLGSIDVKLYENVKKGKEIGEVTASDDGTKGTFYLAIKKDDKFIDPKKVIPFE</sequence>
<dbReference type="Pfam" id="PF01551">
    <property type="entry name" value="Peptidase_M23"/>
    <property type="match status" value="1"/>
</dbReference>
<evidence type="ECO:0000256" key="2">
    <source>
        <dbReference type="SAM" id="Phobius"/>
    </source>
</evidence>
<dbReference type="CDD" id="cd12797">
    <property type="entry name" value="M23_peptidase"/>
    <property type="match status" value="1"/>
</dbReference>
<comment type="caution">
    <text evidence="4">The sequence shown here is derived from an EMBL/GenBank/DDBJ whole genome shotgun (WGS) entry which is preliminary data.</text>
</comment>
<feature type="region of interest" description="Disordered" evidence="1">
    <location>
        <begin position="1"/>
        <end position="23"/>
    </location>
</feature>
<dbReference type="OrthoDB" id="2986589at2"/>
<dbReference type="Gene3D" id="2.70.70.10">
    <property type="entry name" value="Glucose Permease (Domain IIA)"/>
    <property type="match status" value="1"/>
</dbReference>
<evidence type="ECO:0000313" key="4">
    <source>
        <dbReference type="EMBL" id="RUQ27756.1"/>
    </source>
</evidence>
<feature type="compositionally biased region" description="Basic and acidic residues" evidence="1">
    <location>
        <begin position="1"/>
        <end position="12"/>
    </location>
</feature>
<keyword evidence="5" id="KW-1185">Reference proteome</keyword>
<dbReference type="PANTHER" id="PTHR21666">
    <property type="entry name" value="PEPTIDASE-RELATED"/>
    <property type="match status" value="1"/>
</dbReference>
<dbReference type="AlphaFoldDB" id="A0A433HH78"/>
<dbReference type="EMBL" id="RYZZ01000020">
    <property type="protein sequence ID" value="RUQ27756.1"/>
    <property type="molecule type" value="Genomic_DNA"/>
</dbReference>
<evidence type="ECO:0000259" key="3">
    <source>
        <dbReference type="Pfam" id="PF01551"/>
    </source>
</evidence>
<proteinExistence type="predicted"/>
<feature type="transmembrane region" description="Helical" evidence="2">
    <location>
        <begin position="59"/>
        <end position="77"/>
    </location>
</feature>
<keyword evidence="2" id="KW-0812">Transmembrane</keyword>
<organism evidence="4 5">
    <name type="scientific">Peribacillus cavernae</name>
    <dbReference type="NCBI Taxonomy" id="1674310"/>
    <lineage>
        <taxon>Bacteria</taxon>
        <taxon>Bacillati</taxon>
        <taxon>Bacillota</taxon>
        <taxon>Bacilli</taxon>
        <taxon>Bacillales</taxon>
        <taxon>Bacillaceae</taxon>
        <taxon>Peribacillus</taxon>
    </lineage>
</organism>
<dbReference type="RefSeq" id="WP_126865550.1">
    <property type="nucleotide sequence ID" value="NZ_JAUSTX010000008.1"/>
</dbReference>